<proteinExistence type="inferred from homology"/>
<evidence type="ECO:0000256" key="2">
    <source>
        <dbReference type="ARBA" id="ARBA00022980"/>
    </source>
</evidence>
<protein>
    <recommendedName>
        <fullName evidence="4 5">Small ribosomal subunit protein uS8</fullName>
    </recommendedName>
</protein>
<dbReference type="Gene3D" id="3.30.1370.30">
    <property type="match status" value="1"/>
</dbReference>
<keyword evidence="3 5" id="KW-0687">Ribonucleoprotein</keyword>
<comment type="caution">
    <text evidence="7">The sequence shown here is derived from an EMBL/GenBank/DDBJ whole genome shotgun (WGS) entry which is preliminary data.</text>
</comment>
<dbReference type="GO" id="GO:0005737">
    <property type="term" value="C:cytoplasm"/>
    <property type="evidence" value="ECO:0007669"/>
    <property type="project" value="UniProtKB-ARBA"/>
</dbReference>
<keyword evidence="2 5" id="KW-0689">Ribosomal protein</keyword>
<dbReference type="InterPro" id="IPR035987">
    <property type="entry name" value="Ribosomal_uS8_sf"/>
</dbReference>
<reference evidence="8" key="1">
    <citation type="submission" date="2017-09" db="EMBL/GenBank/DDBJ databases">
        <title>Depth-based differentiation of microbial function through sediment-hosted aquifers and enrichment of novel symbionts in the deep terrestrial subsurface.</title>
        <authorList>
            <person name="Probst A.J."/>
            <person name="Ladd B."/>
            <person name="Jarett J.K."/>
            <person name="Geller-Mcgrath D.E."/>
            <person name="Sieber C.M.K."/>
            <person name="Emerson J.B."/>
            <person name="Anantharaman K."/>
            <person name="Thomas B.C."/>
            <person name="Malmstrom R."/>
            <person name="Stieglmeier M."/>
            <person name="Klingl A."/>
            <person name="Woyke T."/>
            <person name="Ryan C.M."/>
            <person name="Banfield J.F."/>
        </authorList>
    </citation>
    <scope>NUCLEOTIDE SEQUENCE [LARGE SCALE GENOMIC DNA]</scope>
</reference>
<dbReference type="EMBL" id="PEXW01000067">
    <property type="protein sequence ID" value="PIS40476.1"/>
    <property type="molecule type" value="Genomic_DNA"/>
</dbReference>
<evidence type="ECO:0000256" key="1">
    <source>
        <dbReference type="ARBA" id="ARBA00006471"/>
    </source>
</evidence>
<comment type="subunit">
    <text evidence="5">Part of the 30S ribosomal subunit. Contacts proteins S5 and S12.</text>
</comment>
<evidence type="ECO:0000256" key="3">
    <source>
        <dbReference type="ARBA" id="ARBA00023274"/>
    </source>
</evidence>
<dbReference type="GO" id="GO:0003735">
    <property type="term" value="F:structural constituent of ribosome"/>
    <property type="evidence" value="ECO:0007669"/>
    <property type="project" value="InterPro"/>
</dbReference>
<evidence type="ECO:0000256" key="4">
    <source>
        <dbReference type="ARBA" id="ARBA00035258"/>
    </source>
</evidence>
<dbReference type="Proteomes" id="UP000236845">
    <property type="component" value="Unassembled WGS sequence"/>
</dbReference>
<dbReference type="InterPro" id="IPR000630">
    <property type="entry name" value="Ribosomal_uS8"/>
</dbReference>
<evidence type="ECO:0000313" key="8">
    <source>
        <dbReference type="Proteomes" id="UP000236845"/>
    </source>
</evidence>
<dbReference type="Gene3D" id="3.30.1490.10">
    <property type="match status" value="1"/>
</dbReference>
<dbReference type="Pfam" id="PF00410">
    <property type="entry name" value="Ribosomal_S8"/>
    <property type="match status" value="1"/>
</dbReference>
<dbReference type="NCBIfam" id="NF001109">
    <property type="entry name" value="PRK00136.1"/>
    <property type="match status" value="1"/>
</dbReference>
<organism evidence="7 8">
    <name type="scientific">Candidatus Kerfeldbacteria bacterium CG08_land_8_20_14_0_20_43_14</name>
    <dbReference type="NCBI Taxonomy" id="2014246"/>
    <lineage>
        <taxon>Bacteria</taxon>
        <taxon>Candidatus Kerfeldiibacteriota</taxon>
    </lineage>
</organism>
<dbReference type="PROSITE" id="PS00053">
    <property type="entry name" value="RIBOSOMAL_S8"/>
    <property type="match status" value="1"/>
</dbReference>
<accession>A0A2H0YPX7</accession>
<dbReference type="HAMAP" id="MF_01302_B">
    <property type="entry name" value="Ribosomal_uS8_B"/>
    <property type="match status" value="1"/>
</dbReference>
<dbReference type="InterPro" id="IPR047863">
    <property type="entry name" value="Ribosomal_uS8_CS"/>
</dbReference>
<keyword evidence="5" id="KW-0694">RNA-binding</keyword>
<dbReference type="SUPFAM" id="SSF56047">
    <property type="entry name" value="Ribosomal protein S8"/>
    <property type="match status" value="1"/>
</dbReference>
<keyword evidence="5" id="KW-0699">rRNA-binding</keyword>
<dbReference type="GO" id="GO:0005840">
    <property type="term" value="C:ribosome"/>
    <property type="evidence" value="ECO:0007669"/>
    <property type="project" value="UniProtKB-KW"/>
</dbReference>
<dbReference type="GO" id="GO:0019843">
    <property type="term" value="F:rRNA binding"/>
    <property type="evidence" value="ECO:0007669"/>
    <property type="project" value="UniProtKB-UniRule"/>
</dbReference>
<dbReference type="GO" id="GO:0006412">
    <property type="term" value="P:translation"/>
    <property type="evidence" value="ECO:0007669"/>
    <property type="project" value="UniProtKB-UniRule"/>
</dbReference>
<comment type="function">
    <text evidence="5">One of the primary rRNA binding proteins, it binds directly to 16S rRNA central domain where it helps coordinate assembly of the platform of the 30S subunit.</text>
</comment>
<dbReference type="PANTHER" id="PTHR11758">
    <property type="entry name" value="40S RIBOSOMAL PROTEIN S15A"/>
    <property type="match status" value="1"/>
</dbReference>
<sequence>MNFMDPIADMLTRIRNAGLARQRTVIMSYSKMRFAIATVLVRESYLAAALPSPDKKTFTVTLKYNPDGTSFIQELVRQSKPGRRLYVSVGAIPRVKNGLGKAILSTPQGLLTDKEARKKHIGGELICTIF</sequence>
<evidence type="ECO:0000313" key="7">
    <source>
        <dbReference type="EMBL" id="PIS40476.1"/>
    </source>
</evidence>
<name>A0A2H0YPX7_9BACT</name>
<dbReference type="AlphaFoldDB" id="A0A2H0YPX7"/>
<dbReference type="GO" id="GO:1990904">
    <property type="term" value="C:ribonucleoprotein complex"/>
    <property type="evidence" value="ECO:0007669"/>
    <property type="project" value="UniProtKB-KW"/>
</dbReference>
<dbReference type="FunFam" id="3.30.1490.10:FF:000001">
    <property type="entry name" value="30S ribosomal protein S8"/>
    <property type="match status" value="1"/>
</dbReference>
<evidence type="ECO:0000256" key="6">
    <source>
        <dbReference type="RuleBase" id="RU003660"/>
    </source>
</evidence>
<gene>
    <name evidence="5" type="primary">rpsH</name>
    <name evidence="7" type="ORF">COT26_03075</name>
</gene>
<evidence type="ECO:0000256" key="5">
    <source>
        <dbReference type="HAMAP-Rule" id="MF_01302"/>
    </source>
</evidence>
<comment type="similarity">
    <text evidence="1 5 6">Belongs to the universal ribosomal protein uS8 family.</text>
</comment>